<dbReference type="SMART" id="SM00692">
    <property type="entry name" value="DM3"/>
    <property type="match status" value="1"/>
</dbReference>
<gene>
    <name evidence="8" type="ORF">SNE40_018197</name>
</gene>
<dbReference type="Proteomes" id="UP001347796">
    <property type="component" value="Unassembled WGS sequence"/>
</dbReference>
<dbReference type="InterPro" id="IPR027805">
    <property type="entry name" value="Transposase_HTH_dom"/>
</dbReference>
<dbReference type="InterPro" id="IPR038441">
    <property type="entry name" value="THAP_Znf_sf"/>
</dbReference>
<dbReference type="PANTHER" id="PTHR23080">
    <property type="entry name" value="THAP DOMAIN PROTEIN"/>
    <property type="match status" value="1"/>
</dbReference>
<reference evidence="8 9" key="1">
    <citation type="submission" date="2024-01" db="EMBL/GenBank/DDBJ databases">
        <title>The genome of the rayed Mediterranean limpet Patella caerulea (Linnaeus, 1758).</title>
        <authorList>
            <person name="Anh-Thu Weber A."/>
            <person name="Halstead-Nussloch G."/>
        </authorList>
    </citation>
    <scope>NUCLEOTIDE SEQUENCE [LARGE SCALE GENOMIC DNA]</scope>
    <source>
        <strain evidence="8">AATW-2023a</strain>
        <tissue evidence="8">Whole specimen</tissue>
    </source>
</reference>
<dbReference type="GO" id="GO:0003677">
    <property type="term" value="F:DNA binding"/>
    <property type="evidence" value="ECO:0007669"/>
    <property type="project" value="UniProtKB-UniRule"/>
</dbReference>
<sequence>MPSTLCCVPKCSNRGGHVFPKEANLRRKWIVAIRRIQWEPNKYSLVCSEHFTCNDYISATTLGTCPLVKRLKGASVPSVFSWTKPVEVSTVNRQHRAVMRTNRKNITDSPILLLSNKDNILVEDIGAEVELVSEDVPDPMECDIILETEICDTSVQTDSYSYFSVERLKQDNKKMLNYSGCESYDRFLMILHSLGPDAYRLNYYYHDVRNVSIENQLLLTLVKLRMNWTNFVLADMFEISETTVSNIFITWVNFMYHQWKEIQIWPSRDLVRYFAPSDFQRKFPKTRVIIDGTECPVKKPTLPTAQQATFSTYKNRNTVKILIGATPGGLISYISDAYGGSASDRQIVERSSLMTQCDPGDSIMADKGFNVQDIFASYNVAINMPSFLKKKID</sequence>
<dbReference type="Pfam" id="PF05485">
    <property type="entry name" value="THAP"/>
    <property type="match status" value="1"/>
</dbReference>
<dbReference type="InterPro" id="IPR006612">
    <property type="entry name" value="THAP_Znf"/>
</dbReference>
<protein>
    <recommendedName>
        <fullName evidence="7">THAP-type domain-containing protein</fullName>
    </recommendedName>
</protein>
<evidence type="ECO:0000256" key="5">
    <source>
        <dbReference type="ARBA" id="ARBA00023125"/>
    </source>
</evidence>
<dbReference type="Pfam" id="PF13613">
    <property type="entry name" value="HTH_Tnp_4"/>
    <property type="match status" value="1"/>
</dbReference>
<comment type="cofactor">
    <cofactor evidence="1">
        <name>a divalent metal cation</name>
        <dbReference type="ChEBI" id="CHEBI:60240"/>
    </cofactor>
</comment>
<feature type="domain" description="THAP-type" evidence="7">
    <location>
        <begin position="1"/>
        <end position="80"/>
    </location>
</feature>
<dbReference type="Gene3D" id="6.20.210.20">
    <property type="entry name" value="THAP domain"/>
    <property type="match status" value="1"/>
</dbReference>
<accession>A0AAN8PAG6</accession>
<evidence type="ECO:0000256" key="3">
    <source>
        <dbReference type="ARBA" id="ARBA00022771"/>
    </source>
</evidence>
<keyword evidence="9" id="KW-1185">Reference proteome</keyword>
<keyword evidence="4" id="KW-0862">Zinc</keyword>
<evidence type="ECO:0000256" key="2">
    <source>
        <dbReference type="ARBA" id="ARBA00022723"/>
    </source>
</evidence>
<evidence type="ECO:0000256" key="1">
    <source>
        <dbReference type="ARBA" id="ARBA00001968"/>
    </source>
</evidence>
<evidence type="ECO:0000256" key="6">
    <source>
        <dbReference type="PROSITE-ProRule" id="PRU00309"/>
    </source>
</evidence>
<evidence type="ECO:0000313" key="9">
    <source>
        <dbReference type="Proteomes" id="UP001347796"/>
    </source>
</evidence>
<keyword evidence="3 6" id="KW-0863">Zinc-finger</keyword>
<keyword evidence="2" id="KW-0479">Metal-binding</keyword>
<proteinExistence type="predicted"/>
<keyword evidence="5 6" id="KW-0238">DNA-binding</keyword>
<dbReference type="Pfam" id="PF13359">
    <property type="entry name" value="DDE_Tnp_4"/>
    <property type="match status" value="1"/>
</dbReference>
<dbReference type="InterPro" id="IPR027806">
    <property type="entry name" value="HARBI1_dom"/>
</dbReference>
<dbReference type="EMBL" id="JAZGQO010000013">
    <property type="protein sequence ID" value="KAK6171764.1"/>
    <property type="molecule type" value="Genomic_DNA"/>
</dbReference>
<evidence type="ECO:0000256" key="4">
    <source>
        <dbReference type="ARBA" id="ARBA00022833"/>
    </source>
</evidence>
<name>A0AAN8PAG6_PATCE</name>
<evidence type="ECO:0000313" key="8">
    <source>
        <dbReference type="EMBL" id="KAK6171764.1"/>
    </source>
</evidence>
<dbReference type="SMART" id="SM00980">
    <property type="entry name" value="THAP"/>
    <property type="match status" value="1"/>
</dbReference>
<dbReference type="SUPFAM" id="SSF57716">
    <property type="entry name" value="Glucocorticoid receptor-like (DNA-binding domain)"/>
    <property type="match status" value="1"/>
</dbReference>
<dbReference type="GO" id="GO:0008270">
    <property type="term" value="F:zinc ion binding"/>
    <property type="evidence" value="ECO:0007669"/>
    <property type="project" value="UniProtKB-KW"/>
</dbReference>
<comment type="caution">
    <text evidence="8">The sequence shown here is derived from an EMBL/GenBank/DDBJ whole genome shotgun (WGS) entry which is preliminary data.</text>
</comment>
<organism evidence="8 9">
    <name type="scientific">Patella caerulea</name>
    <name type="common">Rayed Mediterranean limpet</name>
    <dbReference type="NCBI Taxonomy" id="87958"/>
    <lineage>
        <taxon>Eukaryota</taxon>
        <taxon>Metazoa</taxon>
        <taxon>Spiralia</taxon>
        <taxon>Lophotrochozoa</taxon>
        <taxon>Mollusca</taxon>
        <taxon>Gastropoda</taxon>
        <taxon>Patellogastropoda</taxon>
        <taxon>Patelloidea</taxon>
        <taxon>Patellidae</taxon>
        <taxon>Patella</taxon>
    </lineage>
</organism>
<dbReference type="PROSITE" id="PS50950">
    <property type="entry name" value="ZF_THAP"/>
    <property type="match status" value="1"/>
</dbReference>
<dbReference type="AlphaFoldDB" id="A0AAN8PAG6"/>
<evidence type="ECO:0000259" key="7">
    <source>
        <dbReference type="PROSITE" id="PS50950"/>
    </source>
</evidence>